<dbReference type="AlphaFoldDB" id="A0A0D0BLH9"/>
<reference evidence="3 4" key="1">
    <citation type="submission" date="2014-04" db="EMBL/GenBank/DDBJ databases">
        <authorList>
            <consortium name="DOE Joint Genome Institute"/>
            <person name="Kuo A."/>
            <person name="Ruytinx J."/>
            <person name="Rineau F."/>
            <person name="Colpaert J."/>
            <person name="Kohler A."/>
            <person name="Nagy L.G."/>
            <person name="Floudas D."/>
            <person name="Copeland A."/>
            <person name="Barry K.W."/>
            <person name="Cichocki N."/>
            <person name="Veneault-Fourrey C."/>
            <person name="LaButti K."/>
            <person name="Lindquist E.A."/>
            <person name="Lipzen A."/>
            <person name="Lundell T."/>
            <person name="Morin E."/>
            <person name="Murat C."/>
            <person name="Sun H."/>
            <person name="Tunlid A."/>
            <person name="Henrissat B."/>
            <person name="Grigoriev I.V."/>
            <person name="Hibbett D.S."/>
            <person name="Martin F."/>
            <person name="Nordberg H.P."/>
            <person name="Cantor M.N."/>
            <person name="Hua S.X."/>
        </authorList>
    </citation>
    <scope>NUCLEOTIDE SEQUENCE [LARGE SCALE GENOMIC DNA]</scope>
    <source>
        <strain evidence="3 4">UH-Slu-Lm8-n1</strain>
    </source>
</reference>
<dbReference type="PANTHER" id="PTHR42109">
    <property type="entry name" value="UNPLACED GENOMIC SCAFFOLD UM_SCAF_CONTIG_1.265, WHOLE GENOME SHOTGUN SEQUENCE"/>
    <property type="match status" value="1"/>
</dbReference>
<evidence type="ECO:0000313" key="3">
    <source>
        <dbReference type="EMBL" id="KIK44138.1"/>
    </source>
</evidence>
<feature type="transmembrane region" description="Helical" evidence="1">
    <location>
        <begin position="37"/>
        <end position="59"/>
    </location>
</feature>
<sequence length="260" mass="29936">MNLFILALLKFLMYVPLTRVSYAIVSRHRLSRSGGWALLCIFCASQVLHGKLLFFLLIFHRNLLEKPAGAFDASGLSLLLLCTLGLLHSISQTPDGFLGYQRHVRFFQLLGTVAVILTILGIYYQMTRMLLVGVVLFAVLYIVLVGIYLYLWTQIRFLMRYRKQLLKAVSIALPFLTVRMVYGVLSMLSWDRYRIYSVTGWDLAAFGNNGEWQIYFTMKFLMEFAVVIIYSVAGHMLPLTEDYKIPESYQDECLLSRPHC</sequence>
<feature type="transmembrane region" description="Helical" evidence="1">
    <location>
        <begin position="165"/>
        <end position="185"/>
    </location>
</feature>
<feature type="domain" description="DUF7702" evidence="2">
    <location>
        <begin position="7"/>
        <end position="237"/>
    </location>
</feature>
<reference evidence="4" key="2">
    <citation type="submission" date="2015-01" db="EMBL/GenBank/DDBJ databases">
        <title>Evolutionary Origins and Diversification of the Mycorrhizal Mutualists.</title>
        <authorList>
            <consortium name="DOE Joint Genome Institute"/>
            <consortium name="Mycorrhizal Genomics Consortium"/>
            <person name="Kohler A."/>
            <person name="Kuo A."/>
            <person name="Nagy L.G."/>
            <person name="Floudas D."/>
            <person name="Copeland A."/>
            <person name="Barry K.W."/>
            <person name="Cichocki N."/>
            <person name="Veneault-Fourrey C."/>
            <person name="LaButti K."/>
            <person name="Lindquist E.A."/>
            <person name="Lipzen A."/>
            <person name="Lundell T."/>
            <person name="Morin E."/>
            <person name="Murat C."/>
            <person name="Riley R."/>
            <person name="Ohm R."/>
            <person name="Sun H."/>
            <person name="Tunlid A."/>
            <person name="Henrissat B."/>
            <person name="Grigoriev I.V."/>
            <person name="Hibbett D.S."/>
            <person name="Martin F."/>
        </authorList>
    </citation>
    <scope>NUCLEOTIDE SEQUENCE [LARGE SCALE GENOMIC DNA]</scope>
    <source>
        <strain evidence="4">UH-Slu-Lm8-n1</strain>
    </source>
</reference>
<keyword evidence="1" id="KW-0812">Transmembrane</keyword>
<dbReference type="InterPro" id="IPR056119">
    <property type="entry name" value="DUF7702"/>
</dbReference>
<evidence type="ECO:0000259" key="2">
    <source>
        <dbReference type="Pfam" id="PF24800"/>
    </source>
</evidence>
<keyword evidence="1" id="KW-1133">Transmembrane helix</keyword>
<dbReference type="Proteomes" id="UP000054485">
    <property type="component" value="Unassembled WGS sequence"/>
</dbReference>
<dbReference type="InParanoid" id="A0A0D0BLH9"/>
<feature type="transmembrane region" description="Helical" evidence="1">
    <location>
        <begin position="130"/>
        <end position="153"/>
    </location>
</feature>
<name>A0A0D0BLH9_9AGAM</name>
<proteinExistence type="predicted"/>
<feature type="transmembrane region" description="Helical" evidence="1">
    <location>
        <begin position="212"/>
        <end position="233"/>
    </location>
</feature>
<dbReference type="OrthoDB" id="2560628at2759"/>
<keyword evidence="4" id="KW-1185">Reference proteome</keyword>
<feature type="transmembrane region" description="Helical" evidence="1">
    <location>
        <begin position="6"/>
        <end position="25"/>
    </location>
</feature>
<dbReference type="PANTHER" id="PTHR42109:SF2">
    <property type="entry name" value="INTEGRAL MEMBRANE PROTEIN"/>
    <property type="match status" value="1"/>
</dbReference>
<dbReference type="HOGENOM" id="CLU_064985_0_0_1"/>
<gene>
    <name evidence="3" type="ORF">CY34DRAFT_655177</name>
</gene>
<keyword evidence="1" id="KW-0472">Membrane</keyword>
<dbReference type="EMBL" id="KN835197">
    <property type="protein sequence ID" value="KIK44138.1"/>
    <property type="molecule type" value="Genomic_DNA"/>
</dbReference>
<feature type="transmembrane region" description="Helical" evidence="1">
    <location>
        <begin position="71"/>
        <end position="91"/>
    </location>
</feature>
<evidence type="ECO:0000256" key="1">
    <source>
        <dbReference type="SAM" id="Phobius"/>
    </source>
</evidence>
<feature type="transmembrane region" description="Helical" evidence="1">
    <location>
        <begin position="103"/>
        <end position="124"/>
    </location>
</feature>
<accession>A0A0D0BLH9</accession>
<evidence type="ECO:0000313" key="4">
    <source>
        <dbReference type="Proteomes" id="UP000054485"/>
    </source>
</evidence>
<dbReference type="Pfam" id="PF24800">
    <property type="entry name" value="DUF7702"/>
    <property type="match status" value="1"/>
</dbReference>
<protein>
    <recommendedName>
        <fullName evidence="2">DUF7702 domain-containing protein</fullName>
    </recommendedName>
</protein>
<organism evidence="3 4">
    <name type="scientific">Suillus luteus UH-Slu-Lm8-n1</name>
    <dbReference type="NCBI Taxonomy" id="930992"/>
    <lineage>
        <taxon>Eukaryota</taxon>
        <taxon>Fungi</taxon>
        <taxon>Dikarya</taxon>
        <taxon>Basidiomycota</taxon>
        <taxon>Agaricomycotina</taxon>
        <taxon>Agaricomycetes</taxon>
        <taxon>Agaricomycetidae</taxon>
        <taxon>Boletales</taxon>
        <taxon>Suillineae</taxon>
        <taxon>Suillaceae</taxon>
        <taxon>Suillus</taxon>
    </lineage>
</organism>